<comment type="subcellular location">
    <subcellularLocation>
        <location evidence="1">Cell membrane</location>
        <topology evidence="1">Multi-pass membrane protein</topology>
    </subcellularLocation>
</comment>
<keyword evidence="2" id="KW-1003">Cell membrane</keyword>
<proteinExistence type="predicted"/>
<organism evidence="8 9">
    <name type="scientific">Psychromonas aquatilis</name>
    <dbReference type="NCBI Taxonomy" id="2005072"/>
    <lineage>
        <taxon>Bacteria</taxon>
        <taxon>Pseudomonadati</taxon>
        <taxon>Pseudomonadota</taxon>
        <taxon>Gammaproteobacteria</taxon>
        <taxon>Alteromonadales</taxon>
        <taxon>Psychromonadaceae</taxon>
        <taxon>Psychromonas</taxon>
    </lineage>
</organism>
<dbReference type="Pfam" id="PF03553">
    <property type="entry name" value="Na_H_antiporter"/>
    <property type="match status" value="1"/>
</dbReference>
<evidence type="ECO:0000259" key="7">
    <source>
        <dbReference type="Pfam" id="PF03553"/>
    </source>
</evidence>
<evidence type="ECO:0000256" key="6">
    <source>
        <dbReference type="SAM" id="Phobius"/>
    </source>
</evidence>
<keyword evidence="4 6" id="KW-1133">Transmembrane helix</keyword>
<comment type="caution">
    <text evidence="8">The sequence shown here is derived from an EMBL/GenBank/DDBJ whole genome shotgun (WGS) entry which is preliminary data.</text>
</comment>
<accession>A0ABU9GUU9</accession>
<protein>
    <submittedName>
        <fullName evidence="8">Na+/H+ antiporter NhaC family protein</fullName>
    </submittedName>
</protein>
<name>A0ABU9GUU9_9GAMM</name>
<evidence type="ECO:0000256" key="3">
    <source>
        <dbReference type="ARBA" id="ARBA00022692"/>
    </source>
</evidence>
<keyword evidence="9" id="KW-1185">Reference proteome</keyword>
<dbReference type="EMBL" id="JBAKAZ010000334">
    <property type="protein sequence ID" value="MEL0631026.1"/>
    <property type="molecule type" value="Genomic_DNA"/>
</dbReference>
<feature type="domain" description="Na+/H+ antiporter NhaC-like C-terminal" evidence="7">
    <location>
        <begin position="1"/>
        <end position="58"/>
    </location>
</feature>
<evidence type="ECO:0000256" key="2">
    <source>
        <dbReference type="ARBA" id="ARBA00022475"/>
    </source>
</evidence>
<dbReference type="RefSeq" id="WP_341599162.1">
    <property type="nucleotide sequence ID" value="NZ_JBAKAZ010000334.1"/>
</dbReference>
<evidence type="ECO:0000313" key="9">
    <source>
        <dbReference type="Proteomes" id="UP001369082"/>
    </source>
</evidence>
<reference evidence="8 9" key="1">
    <citation type="submission" date="2024-02" db="EMBL/GenBank/DDBJ databases">
        <title>Bacteria isolated from the canopy kelp, Nereocystis luetkeana.</title>
        <authorList>
            <person name="Pfister C.A."/>
            <person name="Younker I.T."/>
            <person name="Light S.H."/>
        </authorList>
    </citation>
    <scope>NUCLEOTIDE SEQUENCE [LARGE SCALE GENOMIC DNA]</scope>
    <source>
        <strain evidence="8 9">TI.1.05</strain>
    </source>
</reference>
<keyword evidence="5 6" id="KW-0472">Membrane</keyword>
<feature type="transmembrane region" description="Helical" evidence="6">
    <location>
        <begin position="37"/>
        <end position="58"/>
    </location>
</feature>
<dbReference type="Proteomes" id="UP001369082">
    <property type="component" value="Unassembled WGS sequence"/>
</dbReference>
<dbReference type="InterPro" id="IPR018461">
    <property type="entry name" value="Na/H_Antiport_NhaC-like_C"/>
</dbReference>
<evidence type="ECO:0000256" key="5">
    <source>
        <dbReference type="ARBA" id="ARBA00023136"/>
    </source>
</evidence>
<evidence type="ECO:0000313" key="8">
    <source>
        <dbReference type="EMBL" id="MEL0631026.1"/>
    </source>
</evidence>
<evidence type="ECO:0000256" key="1">
    <source>
        <dbReference type="ARBA" id="ARBA00004651"/>
    </source>
</evidence>
<keyword evidence="3 6" id="KW-0812">Transmembrane</keyword>
<feature type="non-terminal residue" evidence="8">
    <location>
        <position position="1"/>
    </location>
</feature>
<evidence type="ECO:0000256" key="4">
    <source>
        <dbReference type="ARBA" id="ARBA00022989"/>
    </source>
</evidence>
<gene>
    <name evidence="8" type="ORF">V6256_15755</name>
</gene>
<sequence length="63" mass="6499">IVSLILASVFFMVYSGNLALSADGIAFSVLGAFENTVVGTSLVYGGLVGLGFSLLTVLKQKQT</sequence>